<dbReference type="RefSeq" id="WP_394841221.1">
    <property type="nucleotide sequence ID" value="NZ_CP089982.1"/>
</dbReference>
<dbReference type="EMBL" id="CP089982">
    <property type="protein sequence ID" value="WXA90607.1"/>
    <property type="molecule type" value="Genomic_DNA"/>
</dbReference>
<dbReference type="SUPFAM" id="SSF159888">
    <property type="entry name" value="YdhG-like"/>
    <property type="match status" value="1"/>
</dbReference>
<dbReference type="Gene3D" id="3.90.1150.200">
    <property type="match status" value="1"/>
</dbReference>
<name>A0ABZ2K0A5_9BACT</name>
<protein>
    <submittedName>
        <fullName evidence="2">DUF1801 domain-containing protein</fullName>
    </submittedName>
</protein>
<gene>
    <name evidence="2" type="ORF">LZC95_29640</name>
</gene>
<evidence type="ECO:0000259" key="1">
    <source>
        <dbReference type="Pfam" id="PF08818"/>
    </source>
</evidence>
<evidence type="ECO:0000313" key="3">
    <source>
        <dbReference type="Proteomes" id="UP001379533"/>
    </source>
</evidence>
<reference evidence="2 3" key="1">
    <citation type="submission" date="2021-12" db="EMBL/GenBank/DDBJ databases">
        <title>Discovery of the Pendulisporaceae a myxobacterial family with distinct sporulation behavior and unique specialized metabolism.</title>
        <authorList>
            <person name="Garcia R."/>
            <person name="Popoff A."/>
            <person name="Bader C.D."/>
            <person name="Loehr J."/>
            <person name="Walesch S."/>
            <person name="Walt C."/>
            <person name="Boldt J."/>
            <person name="Bunk B."/>
            <person name="Haeckl F.J.F.P.J."/>
            <person name="Gunesch A.P."/>
            <person name="Birkelbach J."/>
            <person name="Nuebel U."/>
            <person name="Pietschmann T."/>
            <person name="Bach T."/>
            <person name="Mueller R."/>
        </authorList>
    </citation>
    <scope>NUCLEOTIDE SEQUENCE [LARGE SCALE GENOMIC DNA]</scope>
    <source>
        <strain evidence="2 3">MSr12523</strain>
    </source>
</reference>
<dbReference type="InterPro" id="IPR014922">
    <property type="entry name" value="YdhG-like"/>
</dbReference>
<proteinExistence type="predicted"/>
<evidence type="ECO:0000313" key="2">
    <source>
        <dbReference type="EMBL" id="WXA90607.1"/>
    </source>
</evidence>
<feature type="domain" description="YdhG-like" evidence="1">
    <location>
        <begin position="20"/>
        <end position="136"/>
    </location>
</feature>
<keyword evidence="3" id="KW-1185">Reference proteome</keyword>
<sequence length="157" mass="17909">MFRVDANSLDEYFSADPSRERDLRQLDALIRKRAPSLAREFFRGTAEGKPGMSMKMIGYGKFQYKTKSSKEAIDWPLIGLALQKNYISLYVSSVRDGQYVIDEYAGQLGKVSTGKGCIRFKRFEDLDLEGLTVMLKSIEDDVRKGRASSRYNRVAKE</sequence>
<dbReference type="Pfam" id="PF08818">
    <property type="entry name" value="DUF1801"/>
    <property type="match status" value="1"/>
</dbReference>
<dbReference type="Proteomes" id="UP001379533">
    <property type="component" value="Chromosome"/>
</dbReference>
<organism evidence="2 3">
    <name type="scientific">Pendulispora brunnea</name>
    <dbReference type="NCBI Taxonomy" id="2905690"/>
    <lineage>
        <taxon>Bacteria</taxon>
        <taxon>Pseudomonadati</taxon>
        <taxon>Myxococcota</taxon>
        <taxon>Myxococcia</taxon>
        <taxon>Myxococcales</taxon>
        <taxon>Sorangiineae</taxon>
        <taxon>Pendulisporaceae</taxon>
        <taxon>Pendulispora</taxon>
    </lineage>
</organism>
<accession>A0ABZ2K0A5</accession>